<evidence type="ECO:0000256" key="6">
    <source>
        <dbReference type="RuleBase" id="RU361180"/>
    </source>
</evidence>
<evidence type="ECO:0000313" key="8">
    <source>
        <dbReference type="Proteomes" id="UP000046393"/>
    </source>
</evidence>
<reference evidence="9" key="1">
    <citation type="submission" date="2017-02" db="UniProtKB">
        <authorList>
            <consortium name="WormBaseParasite"/>
        </authorList>
    </citation>
    <scope>IDENTIFICATION</scope>
</reference>
<dbReference type="Pfam" id="PF01204">
    <property type="entry name" value="Trehalase"/>
    <property type="match status" value="1"/>
</dbReference>
<feature type="signal peptide" evidence="7">
    <location>
        <begin position="1"/>
        <end position="17"/>
    </location>
</feature>
<protein>
    <recommendedName>
        <fullName evidence="3 6">Trehalase</fullName>
        <ecNumber evidence="2 6">3.2.1.28</ecNumber>
    </recommendedName>
    <alternativeName>
        <fullName evidence="6">Alpha-trehalose glucohydrolase</fullName>
    </alternativeName>
</protein>
<evidence type="ECO:0000256" key="3">
    <source>
        <dbReference type="ARBA" id="ARBA00019905"/>
    </source>
</evidence>
<organism evidence="8 9">
    <name type="scientific">Syphacia muris</name>
    <dbReference type="NCBI Taxonomy" id="451379"/>
    <lineage>
        <taxon>Eukaryota</taxon>
        <taxon>Metazoa</taxon>
        <taxon>Ecdysozoa</taxon>
        <taxon>Nematoda</taxon>
        <taxon>Chromadorea</taxon>
        <taxon>Rhabditida</taxon>
        <taxon>Spirurina</taxon>
        <taxon>Oxyuridomorpha</taxon>
        <taxon>Oxyuroidea</taxon>
        <taxon>Oxyuridae</taxon>
        <taxon>Syphacia</taxon>
    </lineage>
</organism>
<dbReference type="GO" id="GO:0005993">
    <property type="term" value="P:trehalose catabolic process"/>
    <property type="evidence" value="ECO:0007669"/>
    <property type="project" value="TreeGrafter"/>
</dbReference>
<comment type="similarity">
    <text evidence="1 6">Belongs to the glycosyl hydrolase 37 family.</text>
</comment>
<dbReference type="PROSITE" id="PS00928">
    <property type="entry name" value="TREHALASE_2"/>
    <property type="match status" value="1"/>
</dbReference>
<dbReference type="STRING" id="451379.A0A0N5A7L4"/>
<evidence type="ECO:0000256" key="4">
    <source>
        <dbReference type="ARBA" id="ARBA00022801"/>
    </source>
</evidence>
<accession>A0A0N5A7L4</accession>
<evidence type="ECO:0000256" key="7">
    <source>
        <dbReference type="SAM" id="SignalP"/>
    </source>
</evidence>
<keyword evidence="5 6" id="KW-0326">Glycosidase</keyword>
<proteinExistence type="inferred from homology"/>
<dbReference type="Proteomes" id="UP000046393">
    <property type="component" value="Unplaced"/>
</dbReference>
<evidence type="ECO:0000256" key="5">
    <source>
        <dbReference type="ARBA" id="ARBA00023295"/>
    </source>
</evidence>
<dbReference type="InterPro" id="IPR008928">
    <property type="entry name" value="6-hairpin_glycosidase_sf"/>
</dbReference>
<dbReference type="Gene3D" id="1.50.10.10">
    <property type="match status" value="1"/>
</dbReference>
<dbReference type="InterPro" id="IPR012341">
    <property type="entry name" value="6hp_glycosidase-like_sf"/>
</dbReference>
<dbReference type="InterPro" id="IPR018232">
    <property type="entry name" value="Glyco_hydro_37_CS"/>
</dbReference>
<feature type="chain" id="PRO_5005893017" description="Trehalase" evidence="7">
    <location>
        <begin position="18"/>
        <end position="615"/>
    </location>
</feature>
<dbReference type="SUPFAM" id="SSF48208">
    <property type="entry name" value="Six-hairpin glycosidases"/>
    <property type="match status" value="1"/>
</dbReference>
<dbReference type="WBParaSite" id="SMUV_0000001801-mRNA-1">
    <property type="protein sequence ID" value="SMUV_0000001801-mRNA-1"/>
    <property type="gene ID" value="SMUV_0000001801"/>
</dbReference>
<keyword evidence="4 6" id="KW-0378">Hydrolase</keyword>
<dbReference type="PANTHER" id="PTHR23403">
    <property type="entry name" value="TREHALASE"/>
    <property type="match status" value="1"/>
</dbReference>
<keyword evidence="8" id="KW-1185">Reference proteome</keyword>
<evidence type="ECO:0000256" key="1">
    <source>
        <dbReference type="ARBA" id="ARBA00005615"/>
    </source>
</evidence>
<dbReference type="InterPro" id="IPR001661">
    <property type="entry name" value="Glyco_hydro_37"/>
</dbReference>
<dbReference type="PANTHER" id="PTHR23403:SF3">
    <property type="entry name" value="TREHALASE"/>
    <property type="match status" value="1"/>
</dbReference>
<evidence type="ECO:0000313" key="9">
    <source>
        <dbReference type="WBParaSite" id="SMUV_0000001801-mRNA-1"/>
    </source>
</evidence>
<dbReference type="PRINTS" id="PR00744">
    <property type="entry name" value="GLHYDRLASE37"/>
</dbReference>
<sequence>MLWTVLFAVVHLALRSAFELRSAGTYASHIGVQLSKRLTYTWNSSWRQNIVDEPELPNCTTKMCTGPLAPIYCSGKLLHTSWLFGLYDSCPGDMMLNPPEQVYEDFQKLSYPMRKNVFKEFCYKNFASTPYLEAVNLTDWTPEPRNIQVLKDPSLRSFVKRLNEIWKLLGRKFKPEVELYPERFPVLAVPNLFVVPGGQFQIYFYWDSYWIMKGLLFSNMTETVRNMIENFAYVIQFHGFIPNAGTIQLTRRSQPPLFTQMVSDYYEATGNDTLMLKMLPYIQSELLWWQNNRTVTVKGNDGTKYTVFQYKSITDCPRPENYLVDLDNGYRGSDAPNRIWSSIASACESGLDFSSRWFAYTGENAGLHYNYLLSLVAGTKFSIRTNKIVPVDLNVFMIMNYISFSNMLITAKKYKKAEQYIQYAADLRKAVRNLMWNDTDGCWYDYDLEYGIHRQKFYPSNIFPLLLGDPDKKTIKQVLNYIRRTKILKYPGGVPSSLENSNEQWDFPNGWAPSIHLFVESLRKSGDEELYSIAKKIANNFIRTVYNGLMNPRPDMPSACWEKYDVRFDDGRPGIGGEYAVQQGFGWTNGAVLDMIYHFHINTTRITKKIKQHCK</sequence>
<keyword evidence="7" id="KW-0732">Signal</keyword>
<name>A0A0N5A7L4_9BILA</name>
<comment type="catalytic activity">
    <reaction evidence="6">
        <text>alpha,alpha-trehalose + H2O = alpha-D-glucose + beta-D-glucose</text>
        <dbReference type="Rhea" id="RHEA:32675"/>
        <dbReference type="ChEBI" id="CHEBI:15377"/>
        <dbReference type="ChEBI" id="CHEBI:15903"/>
        <dbReference type="ChEBI" id="CHEBI:16551"/>
        <dbReference type="ChEBI" id="CHEBI:17925"/>
        <dbReference type="EC" id="3.2.1.28"/>
    </reaction>
</comment>
<dbReference type="GO" id="GO:0004555">
    <property type="term" value="F:alpha,alpha-trehalase activity"/>
    <property type="evidence" value="ECO:0007669"/>
    <property type="project" value="UniProtKB-EC"/>
</dbReference>
<dbReference type="AlphaFoldDB" id="A0A0N5A7L4"/>
<dbReference type="EC" id="3.2.1.28" evidence="2 6"/>
<evidence type="ECO:0000256" key="2">
    <source>
        <dbReference type="ARBA" id="ARBA00012757"/>
    </source>
</evidence>